<dbReference type="RefSeq" id="XP_065656951.1">
    <property type="nucleotide sequence ID" value="XM_065800879.1"/>
</dbReference>
<evidence type="ECO:0000256" key="3">
    <source>
        <dbReference type="SAM" id="MobiDB-lite"/>
    </source>
</evidence>
<keyword evidence="5" id="KW-1185">Reference proteome</keyword>
<keyword evidence="6" id="KW-0282">Flagellum</keyword>
<keyword evidence="1 2" id="KW-0175">Coiled coil</keyword>
<evidence type="ECO:0000256" key="1">
    <source>
        <dbReference type="ARBA" id="ARBA00023054"/>
    </source>
</evidence>
<proteinExistence type="predicted"/>
<feature type="coiled-coil region" evidence="2">
    <location>
        <begin position="145"/>
        <end position="172"/>
    </location>
</feature>
<dbReference type="GeneID" id="101240608"/>
<dbReference type="Proteomes" id="UP001652625">
    <property type="component" value="Chromosome 07"/>
</dbReference>
<keyword evidence="6" id="KW-0969">Cilium</keyword>
<feature type="compositionally biased region" description="Basic residues" evidence="3">
    <location>
        <begin position="1"/>
        <end position="12"/>
    </location>
</feature>
<feature type="region of interest" description="Disordered" evidence="3">
    <location>
        <begin position="1"/>
        <end position="38"/>
    </location>
</feature>
<dbReference type="PANTHER" id="PTHR21683">
    <property type="entry name" value="COILED-COIL DOMAIN-CONTAINING PROTEIN 42 LIKE-2-LIKE-RELATED"/>
    <property type="match status" value="1"/>
</dbReference>
<protein>
    <submittedName>
        <fullName evidence="6">Cilia- and flagella-associated protein 100 isoform X3</fullName>
    </submittedName>
</protein>
<dbReference type="PANTHER" id="PTHR21683:SF3">
    <property type="entry name" value="CILIA AND FLAGELLA ASSOCIATED PROTEIN 100"/>
    <property type="match status" value="1"/>
</dbReference>
<feature type="region of interest" description="Disordered" evidence="3">
    <location>
        <begin position="262"/>
        <end position="324"/>
    </location>
</feature>
<name>A0ABM4C5T4_HYDVU</name>
<feature type="compositionally biased region" description="Low complexity" evidence="3">
    <location>
        <begin position="295"/>
        <end position="316"/>
    </location>
</feature>
<gene>
    <name evidence="6" type="primary">LOC101240608</name>
</gene>
<reference evidence="6" key="1">
    <citation type="submission" date="2025-08" db="UniProtKB">
        <authorList>
            <consortium name="RefSeq"/>
        </authorList>
    </citation>
    <scope>IDENTIFICATION</scope>
</reference>
<feature type="compositionally biased region" description="Polar residues" evidence="3">
    <location>
        <begin position="23"/>
        <end position="34"/>
    </location>
</feature>
<feature type="domain" description="DUF4200" evidence="4">
    <location>
        <begin position="131"/>
        <end position="248"/>
    </location>
</feature>
<keyword evidence="6" id="KW-0966">Cell projection</keyword>
<evidence type="ECO:0000259" key="4">
    <source>
        <dbReference type="Pfam" id="PF13863"/>
    </source>
</evidence>
<feature type="coiled-coil region" evidence="2">
    <location>
        <begin position="477"/>
        <end position="515"/>
    </location>
</feature>
<evidence type="ECO:0000313" key="5">
    <source>
        <dbReference type="Proteomes" id="UP001652625"/>
    </source>
</evidence>
<dbReference type="InterPro" id="IPR051147">
    <property type="entry name" value="CFAP_domain-containing"/>
</dbReference>
<accession>A0ABM4C5T4</accession>
<dbReference type="InterPro" id="IPR025252">
    <property type="entry name" value="DUF4200"/>
</dbReference>
<organism evidence="5 6">
    <name type="scientific">Hydra vulgaris</name>
    <name type="common">Hydra</name>
    <name type="synonym">Hydra attenuata</name>
    <dbReference type="NCBI Taxonomy" id="6087"/>
    <lineage>
        <taxon>Eukaryota</taxon>
        <taxon>Metazoa</taxon>
        <taxon>Cnidaria</taxon>
        <taxon>Hydrozoa</taxon>
        <taxon>Hydroidolina</taxon>
        <taxon>Anthoathecata</taxon>
        <taxon>Aplanulata</taxon>
        <taxon>Hydridae</taxon>
        <taxon>Hydra</taxon>
    </lineage>
</organism>
<feature type="coiled-coil region" evidence="2">
    <location>
        <begin position="354"/>
        <end position="399"/>
    </location>
</feature>
<evidence type="ECO:0000256" key="2">
    <source>
        <dbReference type="SAM" id="Coils"/>
    </source>
</evidence>
<feature type="compositionally biased region" description="Low complexity" evidence="3">
    <location>
        <begin position="274"/>
        <end position="287"/>
    </location>
</feature>
<sequence length="556" mass="64952">MNSKNSHNKNKQNIKTEEFTVMPSKNDSLSNQNPFRVPNDKEMVKFQEEEKKKKKQVLQEQLLLKVHEKTTYISRLNARTKAMIRPAGDTDDDLSEDTCSNKETLLLKDDFVLSTTKGSDRRIEKDDLNSFIAKKREMFLVQYALGVKRAEIRKLEEMAKTEEKKLELAERHLEEDAMMFDEFLKSNDKNAVEAVKMAEAETKAKLEKVADIKKLNIQIMGVKSEIVKSKETLKEYMFYKNFLDKLTPSEVIHERWLKKQQKQNAKEKGKIIKTESSSTSQQLSNKSKTIKNKRSSSPSSFTSKSIDSESNLTNSTESDESSDEEDLLYFTSPFQLLEIFSELEEHNLSLILNSQDTEEALDEMKKTIIHVKEKMNKETEALKLQVDALKETIQKEKKKGSDFEMKSRMFSYGEFKADDQEKMLIQLGKKVEEVYKNCIGENEANISALQMLTSIENRLEELFETIEIMPAEKVEIAEKIKDKERRLRLREEKLLEQKKNQEERIRKAIERAKAEPKKKTGRRLVFRSAPPQARKHVEISREKYDKEEEELKYFFT</sequence>
<dbReference type="Pfam" id="PF13863">
    <property type="entry name" value="DUF4200"/>
    <property type="match status" value="1"/>
</dbReference>
<evidence type="ECO:0000313" key="6">
    <source>
        <dbReference type="RefSeq" id="XP_065656951.1"/>
    </source>
</evidence>
<feature type="compositionally biased region" description="Basic and acidic residues" evidence="3">
    <location>
        <begin position="264"/>
        <end position="273"/>
    </location>
</feature>